<dbReference type="Gene3D" id="3.30.720.50">
    <property type="match status" value="1"/>
</dbReference>
<reference evidence="8 9" key="1">
    <citation type="submission" date="2024-02" db="EMBL/GenBank/DDBJ databases">
        <authorList>
            <person name="Chen Y."/>
            <person name="Shah S."/>
            <person name="Dougan E. K."/>
            <person name="Thang M."/>
            <person name="Chan C."/>
        </authorList>
    </citation>
    <scope>NUCLEOTIDE SEQUENCE [LARGE SCALE GENOMIC DNA]</scope>
</reference>
<evidence type="ECO:0000313" key="9">
    <source>
        <dbReference type="Proteomes" id="UP001642464"/>
    </source>
</evidence>
<dbReference type="EMBL" id="CAXAMM010043962">
    <property type="protein sequence ID" value="CAK9112503.1"/>
    <property type="molecule type" value="Genomic_DNA"/>
</dbReference>
<keyword evidence="5" id="KW-0175">Coiled coil</keyword>
<feature type="coiled-coil region" evidence="5">
    <location>
        <begin position="45"/>
        <end position="79"/>
    </location>
</feature>
<evidence type="ECO:0000256" key="4">
    <source>
        <dbReference type="RuleBase" id="RU362114"/>
    </source>
</evidence>
<evidence type="ECO:0000256" key="2">
    <source>
        <dbReference type="ARBA" id="ARBA00023242"/>
    </source>
</evidence>
<dbReference type="SUPFAM" id="SSF117839">
    <property type="entry name" value="WWE domain"/>
    <property type="match status" value="1"/>
</dbReference>
<keyword evidence="9" id="KW-1185">Reference proteome</keyword>
<name>A0ABP0SJP9_9DINO</name>
<evidence type="ECO:0000256" key="5">
    <source>
        <dbReference type="SAM" id="Coils"/>
    </source>
</evidence>
<evidence type="ECO:0000259" key="7">
    <source>
        <dbReference type="PROSITE" id="PS51059"/>
    </source>
</evidence>
<dbReference type="SUPFAM" id="SSF56399">
    <property type="entry name" value="ADP-ribosylation"/>
    <property type="match status" value="1"/>
</dbReference>
<sequence length="560" mass="64292">MSDASESGLEQTRSALIEALKRSRETHQKLGLQKEKLFRCDWKRRQAAEEIAVQLEKKVVQLEESLRTSEEVLANERANLSCERKKLDADLQLFKSSWEAKIGESLELEAALASEQDQRQNAEKHFQSFKSSWEKERSGIEAALASEKDKRRKAQRLIDDMLQQKALLEANLEHAQNRTLRLQQDFAPMEMRLKSLVEENARLQADVQKQQADLQWRLSCTTMSHGASWQYQVEGSWENMPPRMNEKLLPAYLAYLHKPTEETRYATLDSGGTCRIYDFEQMQQVNWETQKKRQVRIVAGVPEGWETPAASLLQQCSHLRPLYVKERDPLLLAKVQDILTEHSSGCCGHIMQRATVISMYRIENYRVWRGYKARLEALRQEHTSYKIAVTPAELNTGSSHSSIARNQCMFDCGEALAEDVDEKILLHGTTWDNADSIVMNGFDNRTCIRAMYGEGVYFASAACKSHQYTCQAHAKACFCNHERTLIIARVALGDAFYAQETRQNQRRPPVRNQKLGDTYDSIVVNPGPIKRHPHGSQIHQEFVICDKGQAYPCYVVQYKM</sequence>
<dbReference type="Pfam" id="PF00644">
    <property type="entry name" value="PARP"/>
    <property type="match status" value="1"/>
</dbReference>
<dbReference type="InterPro" id="IPR012317">
    <property type="entry name" value="Poly(ADP-ribose)pol_cat_dom"/>
</dbReference>
<keyword evidence="4" id="KW-0328">Glycosyltransferase</keyword>
<dbReference type="PANTHER" id="PTHR45740:SF2">
    <property type="entry name" value="POLY [ADP-RIBOSE] POLYMERASE"/>
    <property type="match status" value="1"/>
</dbReference>
<dbReference type="Proteomes" id="UP001642464">
    <property type="component" value="Unassembled WGS sequence"/>
</dbReference>
<feature type="domain" description="PARP catalytic" evidence="7">
    <location>
        <begin position="310"/>
        <end position="560"/>
    </location>
</feature>
<comment type="caution">
    <text evidence="8">The sequence shown here is derived from an EMBL/GenBank/DDBJ whole genome shotgun (WGS) entry which is preliminary data.</text>
</comment>
<dbReference type="InterPro" id="IPR004170">
    <property type="entry name" value="WWE_dom"/>
</dbReference>
<dbReference type="InterPro" id="IPR051712">
    <property type="entry name" value="ARTD-AVP"/>
</dbReference>
<dbReference type="PROSITE" id="PS50918">
    <property type="entry name" value="WWE"/>
    <property type="match status" value="1"/>
</dbReference>
<evidence type="ECO:0000313" key="8">
    <source>
        <dbReference type="EMBL" id="CAK9112503.1"/>
    </source>
</evidence>
<protein>
    <recommendedName>
        <fullName evidence="4">Poly [ADP-ribose] polymerase</fullName>
        <shortName evidence="4">PARP</shortName>
        <ecNumber evidence="4">2.4.2.-</ecNumber>
    </recommendedName>
</protein>
<comment type="similarity">
    <text evidence="3">Belongs to the ARTD/PARP family.</text>
</comment>
<keyword evidence="4" id="KW-0808">Transferase</keyword>
<dbReference type="PANTHER" id="PTHR45740">
    <property type="entry name" value="POLY [ADP-RIBOSE] POLYMERASE"/>
    <property type="match status" value="1"/>
</dbReference>
<dbReference type="Gene3D" id="3.90.228.10">
    <property type="match status" value="1"/>
</dbReference>
<feature type="coiled-coil region" evidence="5">
    <location>
        <begin position="105"/>
        <end position="213"/>
    </location>
</feature>
<dbReference type="EC" id="2.4.2.-" evidence="4"/>
<proteinExistence type="inferred from homology"/>
<dbReference type="PROSITE" id="PS51059">
    <property type="entry name" value="PARP_CATALYTIC"/>
    <property type="match status" value="1"/>
</dbReference>
<evidence type="ECO:0000256" key="1">
    <source>
        <dbReference type="ARBA" id="ARBA00004123"/>
    </source>
</evidence>
<keyword evidence="2" id="KW-0539">Nucleus</keyword>
<gene>
    <name evidence="8" type="ORF">SCF082_LOCUS52157</name>
</gene>
<evidence type="ECO:0000256" key="3">
    <source>
        <dbReference type="ARBA" id="ARBA00024347"/>
    </source>
</evidence>
<keyword evidence="4" id="KW-0520">NAD</keyword>
<accession>A0ABP0SJP9</accession>
<evidence type="ECO:0000259" key="6">
    <source>
        <dbReference type="PROSITE" id="PS50918"/>
    </source>
</evidence>
<feature type="domain" description="WWE" evidence="6">
    <location>
        <begin position="215"/>
        <end position="297"/>
    </location>
</feature>
<organism evidence="8 9">
    <name type="scientific">Durusdinium trenchii</name>
    <dbReference type="NCBI Taxonomy" id="1381693"/>
    <lineage>
        <taxon>Eukaryota</taxon>
        <taxon>Sar</taxon>
        <taxon>Alveolata</taxon>
        <taxon>Dinophyceae</taxon>
        <taxon>Suessiales</taxon>
        <taxon>Symbiodiniaceae</taxon>
        <taxon>Durusdinium</taxon>
    </lineage>
</organism>
<comment type="subcellular location">
    <subcellularLocation>
        <location evidence="1">Nucleus</location>
    </subcellularLocation>
</comment>
<dbReference type="Pfam" id="PF02825">
    <property type="entry name" value="WWE"/>
    <property type="match status" value="1"/>
</dbReference>
<dbReference type="InterPro" id="IPR037197">
    <property type="entry name" value="WWE_dom_sf"/>
</dbReference>